<protein>
    <recommendedName>
        <fullName evidence="3">Secretion system C-terminal sorting domain-containing protein</fullName>
    </recommendedName>
</protein>
<evidence type="ECO:0000313" key="5">
    <source>
        <dbReference type="Proteomes" id="UP000589738"/>
    </source>
</evidence>
<keyword evidence="5" id="KW-1185">Reference proteome</keyword>
<evidence type="ECO:0000256" key="1">
    <source>
        <dbReference type="ARBA" id="ARBA00022729"/>
    </source>
</evidence>
<feature type="signal peptide" evidence="2">
    <location>
        <begin position="1"/>
        <end position="23"/>
    </location>
</feature>
<dbReference type="EMBL" id="JACHLC010000003">
    <property type="protein sequence ID" value="MBB6371636.1"/>
    <property type="molecule type" value="Genomic_DNA"/>
</dbReference>
<organism evidence="4 5">
    <name type="scientific">Chryseobacterium shigense</name>
    <dbReference type="NCBI Taxonomy" id="297244"/>
    <lineage>
        <taxon>Bacteria</taxon>
        <taxon>Pseudomonadati</taxon>
        <taxon>Bacteroidota</taxon>
        <taxon>Flavobacteriia</taxon>
        <taxon>Flavobacteriales</taxon>
        <taxon>Weeksellaceae</taxon>
        <taxon>Chryseobacterium group</taxon>
        <taxon>Chryseobacterium</taxon>
    </lineage>
</organism>
<feature type="chain" id="PRO_5032296706" description="Secretion system C-terminal sorting domain-containing protein" evidence="2">
    <location>
        <begin position="24"/>
        <end position="1641"/>
    </location>
</feature>
<dbReference type="NCBIfam" id="TIGR04183">
    <property type="entry name" value="Por_Secre_tail"/>
    <property type="match status" value="1"/>
</dbReference>
<dbReference type="Pfam" id="PF18962">
    <property type="entry name" value="Por_Secre_tail"/>
    <property type="match status" value="1"/>
</dbReference>
<sequence length="1641" mass="181976">MNKKSTLKIFAAVLSIASSHAWATAPVPWHNETSIGFNSMTPLPPSVYDLDPLIVISQNANEKGLVVIKGNFQKPNTAGDVKVTIKYKDAQNNWVSLWCKTFAGNYEYNEDLTANFELPESALNTHSVKIELSSNETITNWNSIIWDKTVNHYKKANYTYANCDLDENQYTILFTPKKDGTVLYNPNGTVSGVKDRVKSQHLTKKLDDIVLSFQGNAALDNSNANSPVVNITNPNNLTTIASSQKYIYQGSDTSPFEFSYHDPVYMFAGKFSNESFFINFSNWFLPPEEGGEPWGRGYLDFTNPNSLLNRYYNLYNYINEKLGDVFTNQQPVVIVISEITGLRVYKANGQYVSLTALSNYNTTDDFGYPPLYEKQRGPGSENFSLSNTSQASLYGVGAIRNRKVINSWNGPSRPLIDIESEINKFIKYVGIFGNPAAEDCPVTCFAINSGAQSDFVDWTKAPNSYVFTGKDKNGNAVDGLYIPVKKAYEMWAKGGEFMKNDQGSYTPIPAGTASTGLYWEDEPGLIKSVALEGTGEDAKIKVSVNRLKEGNAVVSYRVNNQVYWTWHVWVTDDPTDGSTYRLGFEKDKNGNPVSDWKWMDRNLGATSANFVGNNWNKSQGLNYQWGRKDPFPSLVYKDGTRYDISGEVGNIRSQGSKSMIGATSVLPVKFRGNLYDPQENTGYDTPNGNIRYSIQNPINMIIPPMYVRKKGETVDNNGEDMLVQNADNSWYPQRRTTWFSKQKYRSEFNADPYQNVAWDLWGDTRGGKISDLNNSYDPQMAKESMSYAMKSPYDPCPCNWRVPSYYDNLASPSNDNNASPWGKIGGANDYDAFTSDPATSSTKFPGIKIYPGLGYDFSGVTNRNLGLIPINGNYEYYPNVVTANSIAASGKVKPSIIYQDGSSDGSLGSSTFSVGAANGGPWYGPRGLRYNSDPGNIKEPANNFGLYSLASTDHDGNTHETSGIRCIKDPNNAFMPQIFETNFFTLPAQEYSLETLKSWTNQPNSYVEYTNNPVDVNASDKDRVIDIPLGKAYAMHKLNLSTTEEFPEGNNKSASVVWTTNKDLIENIEIINPDSKELARLRVTLKSLNYGNAVVAFHLGNSTTTWANGKNQDPVIWSWHIWVPETVIASTGYTTETPENGGVLNVNSAFVKPVKSIGAQLETTFMDRDLGALMMFPGVIFSTTNYSLSPALSKSGGLHYQWGKKDPIPAFINPGGNYEFTNGSTAYKNLNRTPVYSQNGPISSGIIPYSTAIDNLNYTANYAKEYAEYSSGILPADPKKDKIKKVLQYSVKNPMYFLYRNTSSETDPNKKIGDWLSDENGQFASRWGHAAEKSPYDPCPEGWRIPDTFSAAVYETEPASLAGFYAGWPFAHGNNPWYYNGYRNTGNGQYGLNPGGIYGVSTTYSATSLSYPGQISMIANYPATRYGFVFNDSHFAIGSFANSGIRGFNGGKDLLVYTKDDAKTIDNGGQVKLKFSGIWTSSPADRHAGQAIGLYIDFGLNAPGSYAISTGNPYYPQTAMSCRCAKIKYDGNGNEIGRYEPLALAVPKNTAGKAVNTFAKKQIEEMQKDSSKLTVFPNPVKSILYINANDKDYYYQIYNVSGQLVKQGKFENKQTDLSSLPQGAYLIRINDSETIVKIIKQ</sequence>
<feature type="domain" description="Secretion system C-terminal sorting" evidence="3">
    <location>
        <begin position="1575"/>
        <end position="1638"/>
    </location>
</feature>
<name>A0A841N3B0_9FLAO</name>
<reference evidence="4 5" key="1">
    <citation type="submission" date="2020-08" db="EMBL/GenBank/DDBJ databases">
        <title>Functional genomics of gut bacteria from endangered species of beetles.</title>
        <authorList>
            <person name="Carlos-Shanley C."/>
        </authorList>
    </citation>
    <scope>NUCLEOTIDE SEQUENCE [LARGE SCALE GENOMIC DNA]</scope>
    <source>
        <strain evidence="4 5">S00136</strain>
    </source>
</reference>
<proteinExistence type="predicted"/>
<dbReference type="RefSeq" id="WP_184164432.1">
    <property type="nucleotide sequence ID" value="NZ_JACHLC010000003.1"/>
</dbReference>
<keyword evidence="1 2" id="KW-0732">Signal</keyword>
<gene>
    <name evidence="4" type="ORF">HNP36_002721</name>
</gene>
<comment type="caution">
    <text evidence="4">The sequence shown here is derived from an EMBL/GenBank/DDBJ whole genome shotgun (WGS) entry which is preliminary data.</text>
</comment>
<evidence type="ECO:0000313" key="4">
    <source>
        <dbReference type="EMBL" id="MBB6371636.1"/>
    </source>
</evidence>
<evidence type="ECO:0000256" key="2">
    <source>
        <dbReference type="SAM" id="SignalP"/>
    </source>
</evidence>
<accession>A0A841N3B0</accession>
<evidence type="ECO:0000259" key="3">
    <source>
        <dbReference type="Pfam" id="PF18962"/>
    </source>
</evidence>
<dbReference type="InterPro" id="IPR026444">
    <property type="entry name" value="Secre_tail"/>
</dbReference>
<dbReference type="Proteomes" id="UP000589738">
    <property type="component" value="Unassembled WGS sequence"/>
</dbReference>